<dbReference type="Gene3D" id="3.40.630.30">
    <property type="match status" value="1"/>
</dbReference>
<dbReference type="PANTHER" id="PTHR43792">
    <property type="entry name" value="GNAT FAMILY, PUTATIVE (AFU_ORTHOLOGUE AFUA_3G00765)-RELATED-RELATED"/>
    <property type="match status" value="1"/>
</dbReference>
<evidence type="ECO:0000313" key="3">
    <source>
        <dbReference type="Proteomes" id="UP000236311"/>
    </source>
</evidence>
<accession>A0A2K4ZAT7</accession>
<dbReference type="InterPro" id="IPR000182">
    <property type="entry name" value="GNAT_dom"/>
</dbReference>
<organism evidence="2 3">
    <name type="scientific">Acetatifactor muris</name>
    <dbReference type="NCBI Taxonomy" id="879566"/>
    <lineage>
        <taxon>Bacteria</taxon>
        <taxon>Bacillati</taxon>
        <taxon>Bacillota</taxon>
        <taxon>Clostridia</taxon>
        <taxon>Lachnospirales</taxon>
        <taxon>Lachnospiraceae</taxon>
        <taxon>Acetatifactor</taxon>
    </lineage>
</organism>
<reference evidence="2 3" key="1">
    <citation type="submission" date="2018-01" db="EMBL/GenBank/DDBJ databases">
        <authorList>
            <person name="Gaut B.S."/>
            <person name="Morton B.R."/>
            <person name="Clegg M.T."/>
            <person name="Duvall M.R."/>
        </authorList>
    </citation>
    <scope>NUCLEOTIDE SEQUENCE [LARGE SCALE GENOMIC DNA]</scope>
    <source>
        <strain evidence="2">GP69</strain>
    </source>
</reference>
<keyword evidence="3" id="KW-1185">Reference proteome</keyword>
<protein>
    <recommendedName>
        <fullName evidence="1">N-acetyltransferase domain-containing protein</fullName>
    </recommendedName>
</protein>
<dbReference type="SUPFAM" id="SSF55729">
    <property type="entry name" value="Acyl-CoA N-acyltransferases (Nat)"/>
    <property type="match status" value="1"/>
</dbReference>
<gene>
    <name evidence="2" type="ORF">AMURIS_00264</name>
</gene>
<dbReference type="InterPro" id="IPR016181">
    <property type="entry name" value="Acyl_CoA_acyltransferase"/>
</dbReference>
<evidence type="ECO:0000313" key="2">
    <source>
        <dbReference type="EMBL" id="SOY27560.1"/>
    </source>
</evidence>
<sequence length="168" mass="18913">MTLCSSDRLTVRRMKLSDLDELYSLISNPEVMRYIEPPYSHAHTEKFLREAGLSEPPLIYAVDKKEGLQNNACTVSAESRFIGYVIYHSYNQDGIEIGWLLKPEEWHKGYAGELTGMLLDMAAGSAAYAVIECSPQQEITRRIALKSGFVYSGMTDGCEVFVKRFDGI</sequence>
<proteinExistence type="predicted"/>
<evidence type="ECO:0000259" key="1">
    <source>
        <dbReference type="PROSITE" id="PS51186"/>
    </source>
</evidence>
<dbReference type="RefSeq" id="WP_103237732.1">
    <property type="nucleotide sequence ID" value="NZ_JANJZD010000016.1"/>
</dbReference>
<name>A0A2K4ZAT7_9FIRM</name>
<dbReference type="PANTHER" id="PTHR43792:SF1">
    <property type="entry name" value="N-ACETYLTRANSFERASE DOMAIN-CONTAINING PROTEIN"/>
    <property type="match status" value="1"/>
</dbReference>
<dbReference type="Pfam" id="PF13302">
    <property type="entry name" value="Acetyltransf_3"/>
    <property type="match status" value="1"/>
</dbReference>
<dbReference type="GO" id="GO:0016747">
    <property type="term" value="F:acyltransferase activity, transferring groups other than amino-acyl groups"/>
    <property type="evidence" value="ECO:0007669"/>
    <property type="project" value="InterPro"/>
</dbReference>
<dbReference type="Proteomes" id="UP000236311">
    <property type="component" value="Unassembled WGS sequence"/>
</dbReference>
<dbReference type="PROSITE" id="PS51186">
    <property type="entry name" value="GNAT"/>
    <property type="match status" value="1"/>
</dbReference>
<dbReference type="OrthoDB" id="9785602at2"/>
<dbReference type="AlphaFoldDB" id="A0A2K4ZAT7"/>
<dbReference type="EMBL" id="OFSM01000001">
    <property type="protein sequence ID" value="SOY27560.1"/>
    <property type="molecule type" value="Genomic_DNA"/>
</dbReference>
<feature type="domain" description="N-acetyltransferase" evidence="1">
    <location>
        <begin position="9"/>
        <end position="166"/>
    </location>
</feature>
<dbReference type="InterPro" id="IPR051531">
    <property type="entry name" value="N-acetyltransferase"/>
</dbReference>